<name>A0AAD3WUE6_PHODD</name>
<dbReference type="EMBL" id="VZUQ01000097">
    <property type="protein sequence ID" value="KAB1173642.1"/>
    <property type="molecule type" value="Genomic_DNA"/>
</dbReference>
<accession>A0AAD3WUE6</accession>
<dbReference type="SUPFAM" id="SSF51445">
    <property type="entry name" value="(Trans)glycosidases"/>
    <property type="match status" value="1"/>
</dbReference>
<dbReference type="Pfam" id="PF16116">
    <property type="entry name" value="DUF4832"/>
    <property type="match status" value="1"/>
</dbReference>
<gene>
    <name evidence="2" type="ORF">F6450_19730</name>
</gene>
<evidence type="ECO:0000259" key="1">
    <source>
        <dbReference type="Pfam" id="PF16116"/>
    </source>
</evidence>
<organism evidence="2 3">
    <name type="scientific">Photobacterium damselae subsp. damselae</name>
    <name type="common">Listonella damsela</name>
    <dbReference type="NCBI Taxonomy" id="85581"/>
    <lineage>
        <taxon>Bacteria</taxon>
        <taxon>Pseudomonadati</taxon>
        <taxon>Pseudomonadota</taxon>
        <taxon>Gammaproteobacteria</taxon>
        <taxon>Vibrionales</taxon>
        <taxon>Vibrionaceae</taxon>
        <taxon>Photobacterium</taxon>
    </lineage>
</organism>
<feature type="domain" description="DUF4832" evidence="1">
    <location>
        <begin position="358"/>
        <end position="479"/>
    </location>
</feature>
<dbReference type="RefSeq" id="WP_106142245.1">
    <property type="nucleotide sequence ID" value="NZ_CP146969.1"/>
</dbReference>
<dbReference type="AlphaFoldDB" id="A0AAD3WUE6"/>
<dbReference type="Proteomes" id="UP000480943">
    <property type="component" value="Unassembled WGS sequence"/>
</dbReference>
<reference evidence="2 3" key="1">
    <citation type="submission" date="2019-09" db="EMBL/GenBank/DDBJ databases">
        <title>Photobacterium damselae subsp. damselae CDC-2227-81, a human clinical isolate.</title>
        <authorList>
            <person name="Osorio C.R."/>
        </authorList>
    </citation>
    <scope>NUCLEOTIDE SEQUENCE [LARGE SCALE GENOMIC DNA]</scope>
    <source>
        <strain evidence="2 3">CDC-2227-81</strain>
    </source>
</reference>
<dbReference type="InterPro" id="IPR032267">
    <property type="entry name" value="DUF4832"/>
</dbReference>
<protein>
    <submittedName>
        <fullName evidence="2">DUF4832 domain-containing protein</fullName>
    </submittedName>
</protein>
<evidence type="ECO:0000313" key="3">
    <source>
        <dbReference type="Proteomes" id="UP000480943"/>
    </source>
</evidence>
<proteinExistence type="predicted"/>
<dbReference type="Gene3D" id="3.20.20.80">
    <property type="entry name" value="Glycosidases"/>
    <property type="match status" value="1"/>
</dbReference>
<sequence>MPKTNLYYAALISSLIISQNAYSKQKQETINYYPETINDVLVNPDIGITDFHTFDIKNDPWWSEPTHPNTSVVYFRWYWEELETEEGKYNFQLIDDTINQAKHLGKKVAIRFMTMSGLNETYYNPSPLEGNKILGIPCWLKKQIDPNTFDICEDDNSYVVDYKNSLLKEKLTKFINVMGQRYNTNPDILRLDVGLVGSWGEWNLATHANMPDLGRNGYTEEDLKPYVYMMQEAFPDKPLSIDIGSSTEVVSSYAMSRLNLGWRADCLGDWAPWGWNHMENGYPDVLEFIKGNGYLINPYRYPTFDQHWKKAPVDFEICDTMNYWANNSNVYTREKVKQTFNFALNQHASLVNLKSGNIPEIYQDLLDDFLKKLGYRFELKSVQLTSNFKPGNTLTINSTWKNIGSAPSYNNYPVSWRLVNHDNNEIITWNTKNNITTWYPAENTNQDAQKYSQNNIFSLPVNMQTGIYKLQVALLDKNHNPAIKLGISGRDNDGWHTIGDVYIK</sequence>
<dbReference type="InterPro" id="IPR017853">
    <property type="entry name" value="GH"/>
</dbReference>
<comment type="caution">
    <text evidence="2">The sequence shown here is derived from an EMBL/GenBank/DDBJ whole genome shotgun (WGS) entry which is preliminary data.</text>
</comment>
<evidence type="ECO:0000313" key="2">
    <source>
        <dbReference type="EMBL" id="KAB1173642.1"/>
    </source>
</evidence>